<evidence type="ECO:0000313" key="2">
    <source>
        <dbReference type="EMBL" id="CCM04784.1"/>
    </source>
</evidence>
<dbReference type="Proteomes" id="UP000006352">
    <property type="component" value="Unassembled WGS sequence"/>
</dbReference>
<dbReference type="AlphaFoldDB" id="J4H4D1"/>
<feature type="compositionally biased region" description="Acidic residues" evidence="1">
    <location>
        <begin position="134"/>
        <end position="143"/>
    </location>
</feature>
<evidence type="ECO:0000256" key="1">
    <source>
        <dbReference type="SAM" id="MobiDB-lite"/>
    </source>
</evidence>
<keyword evidence="3" id="KW-1185">Reference proteome</keyword>
<dbReference type="InParanoid" id="J4H4D1"/>
<reference evidence="2 3" key="1">
    <citation type="journal article" date="2012" name="Appl. Environ. Microbiol.">
        <title>Short-read sequencing for genomic analysis of the brown rot fungus Fibroporia radiculosa.</title>
        <authorList>
            <person name="Tang J.D."/>
            <person name="Perkins A.D."/>
            <person name="Sonstegard T.S."/>
            <person name="Schroeder S.G."/>
            <person name="Burgess S.C."/>
            <person name="Diehl S.V."/>
        </authorList>
    </citation>
    <scope>NUCLEOTIDE SEQUENCE [LARGE SCALE GENOMIC DNA]</scope>
    <source>
        <strain evidence="2 3">TFFH 294</strain>
    </source>
</reference>
<evidence type="ECO:0000313" key="3">
    <source>
        <dbReference type="Proteomes" id="UP000006352"/>
    </source>
</evidence>
<dbReference type="HOGENOM" id="CLU_1660786_0_0_1"/>
<dbReference type="GeneID" id="24099695"/>
<gene>
    <name evidence="2" type="ORF">FIBRA_06975</name>
</gene>
<feature type="region of interest" description="Disordered" evidence="1">
    <location>
        <begin position="131"/>
        <end position="159"/>
    </location>
</feature>
<accession>J4H4D1</accession>
<name>J4H4D1_9APHY</name>
<sequence length="159" mass="17669">MAGSSLSAVRSTALQADAASLDLASLLSSILHPLVTQSTMRRSEIHKEKMRKQSQEREKDILKLQLRLQHACNTGMRLAYSHWDSVRQIGETNPDLLDKIKASVDATNRTMELNSLSSATLVAGSHLSHKMSEDLELDPEDSGNVDKLDFTQDEYTTED</sequence>
<protein>
    <submittedName>
        <fullName evidence="2">Uncharacterized protein</fullName>
    </submittedName>
</protein>
<dbReference type="EMBL" id="HE797168">
    <property type="protein sequence ID" value="CCM04784.1"/>
    <property type="molecule type" value="Genomic_DNA"/>
</dbReference>
<dbReference type="RefSeq" id="XP_012184067.1">
    <property type="nucleotide sequence ID" value="XM_012328677.1"/>
</dbReference>
<organism evidence="2 3">
    <name type="scientific">Fibroporia radiculosa</name>
    <dbReference type="NCBI Taxonomy" id="599839"/>
    <lineage>
        <taxon>Eukaryota</taxon>
        <taxon>Fungi</taxon>
        <taxon>Dikarya</taxon>
        <taxon>Basidiomycota</taxon>
        <taxon>Agaricomycotina</taxon>
        <taxon>Agaricomycetes</taxon>
        <taxon>Polyporales</taxon>
        <taxon>Fibroporiaceae</taxon>
        <taxon>Fibroporia</taxon>
    </lineage>
</organism>
<proteinExistence type="predicted"/>